<reference evidence="2 3" key="1">
    <citation type="submission" date="2013-08" db="EMBL/GenBank/DDBJ databases">
        <title>Lactobacillus wasatchii sp. WDC04, a late gas producing bacteria isolated from aged chedder cheese.</title>
        <authorList>
            <person name="Oberg C.J."/>
            <person name="Culumber M."/>
            <person name="McMahon D.J."/>
            <person name="Broadbent J.R."/>
            <person name="Oberg T.S."/>
            <person name="Ortaki F."/>
        </authorList>
    </citation>
    <scope>NUCLEOTIDE SEQUENCE [LARGE SCALE GENOMIC DNA]</scope>
    <source>
        <strain evidence="2 3">WDC04</strain>
    </source>
</reference>
<comment type="caution">
    <text evidence="2">The sequence shown here is derived from an EMBL/GenBank/DDBJ whole genome shotgun (WGS) entry which is preliminary data.</text>
</comment>
<dbReference type="Pfam" id="PF01381">
    <property type="entry name" value="HTH_3"/>
    <property type="match status" value="1"/>
</dbReference>
<feature type="domain" description="HTH cro/C1-type" evidence="1">
    <location>
        <begin position="15"/>
        <end position="68"/>
    </location>
</feature>
<organism evidence="2 3">
    <name type="scientific">Paucilactobacillus wasatchensis</name>
    <dbReference type="NCBI Taxonomy" id="1335616"/>
    <lineage>
        <taxon>Bacteria</taxon>
        <taxon>Bacillati</taxon>
        <taxon>Bacillota</taxon>
        <taxon>Bacilli</taxon>
        <taxon>Lactobacillales</taxon>
        <taxon>Lactobacillaceae</taxon>
        <taxon>Paucilactobacillus</taxon>
    </lineage>
</organism>
<dbReference type="SUPFAM" id="SSF47413">
    <property type="entry name" value="lambda repressor-like DNA-binding domains"/>
    <property type="match status" value="1"/>
</dbReference>
<dbReference type="PATRIC" id="fig|1335616.4.peg.1604"/>
<dbReference type="GO" id="GO:0003677">
    <property type="term" value="F:DNA binding"/>
    <property type="evidence" value="ECO:0007669"/>
    <property type="project" value="InterPro"/>
</dbReference>
<proteinExistence type="predicted"/>
<evidence type="ECO:0000259" key="1">
    <source>
        <dbReference type="PROSITE" id="PS50943"/>
    </source>
</evidence>
<dbReference type="PANTHER" id="PTHR37038">
    <property type="entry name" value="TRANSCRIPTIONAL REGULATOR-RELATED"/>
    <property type="match status" value="1"/>
</dbReference>
<dbReference type="Proteomes" id="UP000032279">
    <property type="component" value="Unassembled WGS sequence"/>
</dbReference>
<dbReference type="Gene3D" id="1.25.40.10">
    <property type="entry name" value="Tetratricopeptide repeat domain"/>
    <property type="match status" value="1"/>
</dbReference>
<sequence>MENEHVIAVEIGKRIVLERKRHHFSQVQLAEGICSQSMISSIEKGLYIPNAVLLGRICQKLNVSMGSIVLSHYLEIEGETSFNKTIKQLCDQHNYSEMLNYLNDSKILAQLSHDKDLQTYYYYYGVAIYQVNNNSKKGLLYLNMALNYTFSPHRDVFTSTELLITSVIAFLETEKKSTVKSGFEKLQHVLVQIEARPQESYSENLNICFYLYAFSLLNKNNYELANKVANLGISWITKHKSVYMLADLFFLLAKIYSASMNDNDACDALEKSRIIESLYDIDTYKF</sequence>
<dbReference type="CDD" id="cd00093">
    <property type="entry name" value="HTH_XRE"/>
    <property type="match status" value="1"/>
</dbReference>
<dbReference type="InterPro" id="IPR001387">
    <property type="entry name" value="Cro/C1-type_HTH"/>
</dbReference>
<dbReference type="AlphaFoldDB" id="A0A0D0Y3K7"/>
<name>A0A0D0Y3K7_9LACO</name>
<dbReference type="SMART" id="SM00530">
    <property type="entry name" value="HTH_XRE"/>
    <property type="match status" value="1"/>
</dbReference>
<dbReference type="RefSeq" id="WP_052497831.1">
    <property type="nucleotide sequence ID" value="NZ_AWTT01000045.1"/>
</dbReference>
<dbReference type="EMBL" id="AWTT01000045">
    <property type="protein sequence ID" value="KIS02838.1"/>
    <property type="molecule type" value="Genomic_DNA"/>
</dbReference>
<dbReference type="InterPro" id="IPR011990">
    <property type="entry name" value="TPR-like_helical_dom_sf"/>
</dbReference>
<protein>
    <submittedName>
        <fullName evidence="2">Transcriptional regulator, xre family</fullName>
    </submittedName>
</protein>
<accession>A0A0D0Y3K7</accession>
<dbReference type="PANTHER" id="PTHR37038:SF14">
    <property type="entry name" value="TRANSCRIPTIONAL ACTIVATOR"/>
    <property type="match status" value="1"/>
</dbReference>
<keyword evidence="3" id="KW-1185">Reference proteome</keyword>
<evidence type="ECO:0000313" key="3">
    <source>
        <dbReference type="Proteomes" id="UP000032279"/>
    </source>
</evidence>
<gene>
    <name evidence="2" type="ORF">WDC_1596</name>
</gene>
<dbReference type="InterPro" id="IPR053163">
    <property type="entry name" value="HTH-type_regulator_Rgg"/>
</dbReference>
<evidence type="ECO:0000313" key="2">
    <source>
        <dbReference type="EMBL" id="KIS02838.1"/>
    </source>
</evidence>
<dbReference type="PROSITE" id="PS50943">
    <property type="entry name" value="HTH_CROC1"/>
    <property type="match status" value="1"/>
</dbReference>
<dbReference type="STRING" id="1335616.WDC_1596"/>
<dbReference type="InterPro" id="IPR010982">
    <property type="entry name" value="Lambda_DNA-bd_dom_sf"/>
</dbReference>